<evidence type="ECO:0008006" key="5">
    <source>
        <dbReference type="Google" id="ProtNLM"/>
    </source>
</evidence>
<evidence type="ECO:0000256" key="1">
    <source>
        <dbReference type="SAM" id="MobiDB-lite"/>
    </source>
</evidence>
<accession>A0A1T4VQY0</accession>
<dbReference type="STRING" id="1121442.SAMN02745702_00809"/>
<proteinExistence type="predicted"/>
<evidence type="ECO:0000313" key="3">
    <source>
        <dbReference type="EMBL" id="SKA67360.1"/>
    </source>
</evidence>
<keyword evidence="2" id="KW-0732">Signal</keyword>
<feature type="region of interest" description="Disordered" evidence="1">
    <location>
        <begin position="24"/>
        <end position="62"/>
    </location>
</feature>
<dbReference type="EMBL" id="FUYA01000002">
    <property type="protein sequence ID" value="SKA67360.1"/>
    <property type="molecule type" value="Genomic_DNA"/>
</dbReference>
<reference evidence="3 4" key="1">
    <citation type="submission" date="2017-02" db="EMBL/GenBank/DDBJ databases">
        <authorList>
            <person name="Peterson S.W."/>
        </authorList>
    </citation>
    <scope>NUCLEOTIDE SEQUENCE [LARGE SCALE GENOMIC DNA]</scope>
    <source>
        <strain evidence="3 4">DSM 18034</strain>
    </source>
</reference>
<sequence>MKKLLIISLTLAVMMLGAGAALAGSHGNHGEHSGHGTHMDSGHGKHMDSGHGTHMDHGANHGAMSHHDGMMGMEKSLDMMGGQMQKMEADFANRNAYMKDFNTHMMEMHHSMEAVRSKAKAENDGTTLAIMVDMDNGMKKTMKGMGQMKANSEEGFLEMKRGVQDMYMALDMMKKAGK</sequence>
<name>A0A1T4VQY0_9BACT</name>
<dbReference type="Proteomes" id="UP000189733">
    <property type="component" value="Unassembled WGS sequence"/>
</dbReference>
<gene>
    <name evidence="3" type="ORF">SAMN02745702_00809</name>
</gene>
<protein>
    <recommendedName>
        <fullName evidence="5">Heavy-metal resistance</fullName>
    </recommendedName>
</protein>
<feature type="compositionally biased region" description="Basic and acidic residues" evidence="1">
    <location>
        <begin position="28"/>
        <end position="62"/>
    </location>
</feature>
<keyword evidence="4" id="KW-1185">Reference proteome</keyword>
<evidence type="ECO:0000313" key="4">
    <source>
        <dbReference type="Proteomes" id="UP000189733"/>
    </source>
</evidence>
<organism evidence="3 4">
    <name type="scientific">Desulfobaculum bizertense DSM 18034</name>
    <dbReference type="NCBI Taxonomy" id="1121442"/>
    <lineage>
        <taxon>Bacteria</taxon>
        <taxon>Pseudomonadati</taxon>
        <taxon>Thermodesulfobacteriota</taxon>
        <taxon>Desulfovibrionia</taxon>
        <taxon>Desulfovibrionales</taxon>
        <taxon>Desulfovibrionaceae</taxon>
        <taxon>Desulfobaculum</taxon>
    </lineage>
</organism>
<feature type="signal peptide" evidence="2">
    <location>
        <begin position="1"/>
        <end position="23"/>
    </location>
</feature>
<dbReference type="RefSeq" id="WP_078684117.1">
    <property type="nucleotide sequence ID" value="NZ_FUYA01000002.1"/>
</dbReference>
<feature type="chain" id="PRO_5012865980" description="Heavy-metal resistance" evidence="2">
    <location>
        <begin position="24"/>
        <end position="178"/>
    </location>
</feature>
<dbReference type="AlphaFoldDB" id="A0A1T4VQY0"/>
<evidence type="ECO:0000256" key="2">
    <source>
        <dbReference type="SAM" id="SignalP"/>
    </source>
</evidence>